<feature type="region of interest" description="Disordered" evidence="1">
    <location>
        <begin position="18"/>
        <end position="58"/>
    </location>
</feature>
<dbReference type="PATRIC" id="fig|272632.4.peg.937"/>
<feature type="compositionally biased region" description="Low complexity" evidence="1">
    <location>
        <begin position="20"/>
        <end position="56"/>
    </location>
</feature>
<keyword evidence="4" id="KW-1185">Reference proteome</keyword>
<accession>Q6MSA9</accession>
<feature type="transmembrane region" description="Helical" evidence="2">
    <location>
        <begin position="119"/>
        <end position="142"/>
    </location>
</feature>
<feature type="transmembrane region" description="Helical" evidence="2">
    <location>
        <begin position="170"/>
        <end position="195"/>
    </location>
</feature>
<evidence type="ECO:0000256" key="1">
    <source>
        <dbReference type="SAM" id="MobiDB-lite"/>
    </source>
</evidence>
<sequence length="249" mass="30519">MIFIKLYKNILTNKEKAMRDYNSSNNQNDRYYQNDNKNNNYHNQYYDNRYDQNQYSDYDDDRYYDQDYRYDQNYQDQNYEQQEYNLQQVEYNNSNSDQQVKFIPDKKIKKIVRFNSIKSFISIFILVGLIGYFTVFLINHYYQFLYDPNNIKQYYKTLQGWLFTMNGFKVWHLSVIIAILSVCCIIYIVVASTLFSNYNKYLKDMQHRTEEYQAQKLCIPYPKKPEQGIPPLLIKKMYEKQIKKPYYAN</sequence>
<keyword evidence="2" id="KW-1133">Transmembrane helix</keyword>
<dbReference type="HOGENOM" id="CLU_1114858_0_0_14"/>
<dbReference type="KEGG" id="mmy:MSC_0869"/>
<name>Q6MSA9_MYCMS</name>
<organism evidence="3 4">
    <name type="scientific">Mycoplasma mycoides subsp. mycoides SC (strain CCUG 32753 / NCTC 10114 / PG1)</name>
    <dbReference type="NCBI Taxonomy" id="272632"/>
    <lineage>
        <taxon>Bacteria</taxon>
        <taxon>Bacillati</taxon>
        <taxon>Mycoplasmatota</taxon>
        <taxon>Mollicutes</taxon>
        <taxon>Mycoplasmataceae</taxon>
        <taxon>Mycoplasma</taxon>
    </lineage>
</organism>
<dbReference type="STRING" id="272632.MSC_0869"/>
<evidence type="ECO:0000313" key="4">
    <source>
        <dbReference type="Proteomes" id="UP000001016"/>
    </source>
</evidence>
<protein>
    <submittedName>
        <fullName evidence="3">Hypothetical transmembrane protein</fullName>
    </submittedName>
</protein>
<evidence type="ECO:0000256" key="2">
    <source>
        <dbReference type="SAM" id="Phobius"/>
    </source>
</evidence>
<keyword evidence="2 3" id="KW-0812">Transmembrane</keyword>
<dbReference type="EMBL" id="BX293980">
    <property type="protein sequence ID" value="CAE77481.1"/>
    <property type="molecule type" value="Genomic_DNA"/>
</dbReference>
<dbReference type="AlphaFoldDB" id="Q6MSA9"/>
<evidence type="ECO:0000313" key="3">
    <source>
        <dbReference type="EMBL" id="CAE77481.1"/>
    </source>
</evidence>
<reference evidence="3 4" key="1">
    <citation type="journal article" date="2004" name="Genome Res.">
        <title>The genome sequence of Mycoplasma mycoides subsp. mycoides SC type strain PG1T, the causative agent of contagious bovine pleuropneumonia (CBPP).</title>
        <authorList>
            <person name="Westberg J."/>
            <person name="Persson A."/>
            <person name="Holmberg A."/>
            <person name="Goesmann A."/>
            <person name="Lundeberg J."/>
            <person name="Johansson K.-E."/>
            <person name="Pettersson B."/>
            <person name="Uhlen M."/>
        </authorList>
    </citation>
    <scope>NUCLEOTIDE SEQUENCE [LARGE SCALE GENOMIC DNA]</scope>
    <source>
        <strain evidence="3 4">PG1</strain>
    </source>
</reference>
<gene>
    <name evidence="3" type="ordered locus">MSC_0869</name>
</gene>
<dbReference type="Proteomes" id="UP000001016">
    <property type="component" value="Chromosome"/>
</dbReference>
<keyword evidence="2" id="KW-0472">Membrane</keyword>
<proteinExistence type="predicted"/>